<sequence length="1146" mass="124949">MHNERETMSAEANNNRIKALAKLLIAADDGDDDGIWSGIVSSKLKLFETKNENATASAATTASTGDELVTVGGAAKTPAAEPRLCDGEESAGEAAASEKRTEVDMAAGIPPVIRRHDDDLLRRPMPRSDDAKNFLCLVSMGCHDRLQTSHQSRALGWLASRGVPHVVVDGMDPDTRDFREELFRISGTRGNYPQFFVASSDGAIEYFGDFDKMERLNETSSLPPEILAMHPELETWKDITFGTTATAALAAGDGVDAVGAATAAASTETQASFDDCMAAETAVNTTTMTTTATGFPSSESPSVFCRYSDHKEGREEEWKRLKDGDAQERTMLAKNADDSQRNEGNVMGNYEGENGSHEDVKNNITQQLLQHPQSRLMFGCPHTFGAAGTGDVEYDYIPPVKERALAISLWEINKCNEESSNEINGHKRALEWQLCVSSSSSDADDGSGGGGVDGSSSGEELSSRQHGGVDGSTKVVNRKNEQPPTLLAHFLESPKDKEDNENKENGGPDDGRENGNEKEKSENNGKLKERAKKDVKRAVRHPPSLNFLAQFEQHENTVNGVHLPSLRAVASPPQSPSPMRRQALSPRNNDSSFFGSNVATAFSPSGSNKKISARNKPPLSPRIVDVNAPPPPSNSAATAKTSNMLGGGNISSPHGDRSSLDKCNNLLGRGIAMSQGGAWMMQSTPCPRSGSYFKQNDLVKNKKSISSSLSSPSAMLTRTAITSPLIVEEEDGKDSISSFDTNDFCHDFEEEEEDEEEEQTLATKEKAEKKKYIAKDNKSNNMDDDPEMKMPSAPAAAASCINGNRRFANTPQGRLHDGVSAAVGNGGGEEAEGEGTQLQKMATTATTPVIGENVDDIVEEAMEFLKTHDQGWLCREGFIVNDGEDLNCDIGHIKNNYYDENDENFEGDMLLAATRVALSLNRFLNRDDVNIGSSGICKIVKDGPTIASMKTTKGGQDSKHQHQEQKVISNDRNPSHESMIGKRGWESWIKTPTNDEREVSMYSKRDDNLLRFTHIIREEEHQPAMPYNNTTSKSMQPNQRISSSSTGEVAVRPKPKIKISIEGAPVLDFNKPEEDMFFIAAQPSPRYGDDTSLFSGGSTKKKKKNRMKLNPNGFFSNNNNSWALSLFGMTKKKEVFESLEGSDYMT</sequence>
<dbReference type="Gene3D" id="3.40.30.10">
    <property type="entry name" value="Glutaredoxin"/>
    <property type="match status" value="1"/>
</dbReference>
<feature type="compositionally biased region" description="Polar residues" evidence="1">
    <location>
        <begin position="585"/>
        <end position="610"/>
    </location>
</feature>
<feature type="region of interest" description="Disordered" evidence="1">
    <location>
        <begin position="748"/>
        <end position="767"/>
    </location>
</feature>
<protein>
    <recommendedName>
        <fullName evidence="4">Glutaredoxin domain-containing protein</fullName>
    </recommendedName>
</protein>
<dbReference type="PROSITE" id="PS51354">
    <property type="entry name" value="GLUTAREDOXIN_2"/>
    <property type="match status" value="1"/>
</dbReference>
<feature type="compositionally biased region" description="Basic and acidic residues" evidence="1">
    <location>
        <begin position="956"/>
        <end position="965"/>
    </location>
</feature>
<evidence type="ECO:0000256" key="1">
    <source>
        <dbReference type="SAM" id="MobiDB-lite"/>
    </source>
</evidence>
<evidence type="ECO:0000313" key="2">
    <source>
        <dbReference type="EMBL" id="KAL3787885.1"/>
    </source>
</evidence>
<feature type="region of interest" description="Disordered" evidence="1">
    <location>
        <begin position="950"/>
        <end position="979"/>
    </location>
</feature>
<feature type="region of interest" description="Disordered" evidence="1">
    <location>
        <begin position="1025"/>
        <end position="1051"/>
    </location>
</feature>
<feature type="region of interest" description="Disordered" evidence="1">
    <location>
        <begin position="78"/>
        <end position="100"/>
    </location>
</feature>
<accession>A0ABD3PI83</accession>
<name>A0ABD3PI83_9STRA</name>
<gene>
    <name evidence="2" type="ORF">ACHAW5_000665</name>
</gene>
<feature type="compositionally biased region" description="Acidic residues" evidence="1">
    <location>
        <begin position="748"/>
        <end position="759"/>
    </location>
</feature>
<reference evidence="2 3" key="1">
    <citation type="submission" date="2024-10" db="EMBL/GenBank/DDBJ databases">
        <title>Updated reference genomes for cyclostephanoid diatoms.</title>
        <authorList>
            <person name="Roberts W.R."/>
            <person name="Alverson A.J."/>
        </authorList>
    </citation>
    <scope>NUCLEOTIDE SEQUENCE [LARGE SCALE GENOMIC DNA]</scope>
    <source>
        <strain evidence="2 3">AJA276-08</strain>
    </source>
</reference>
<feature type="region of interest" description="Disordered" evidence="1">
    <location>
        <begin position="567"/>
        <end position="657"/>
    </location>
</feature>
<feature type="region of interest" description="Disordered" evidence="1">
    <location>
        <begin position="438"/>
        <end position="539"/>
    </location>
</feature>
<evidence type="ECO:0000313" key="3">
    <source>
        <dbReference type="Proteomes" id="UP001530315"/>
    </source>
</evidence>
<feature type="compositionally biased region" description="Polar residues" evidence="1">
    <location>
        <begin position="1027"/>
        <end position="1047"/>
    </location>
</feature>
<comment type="caution">
    <text evidence="2">The sequence shown here is derived from an EMBL/GenBank/DDBJ whole genome shotgun (WGS) entry which is preliminary data.</text>
</comment>
<dbReference type="AlphaFoldDB" id="A0ABD3PI83"/>
<dbReference type="Proteomes" id="UP001530315">
    <property type="component" value="Unassembled WGS sequence"/>
</dbReference>
<feature type="compositionally biased region" description="Basic and acidic residues" evidence="1">
    <location>
        <begin position="492"/>
        <end position="532"/>
    </location>
</feature>
<organism evidence="2 3">
    <name type="scientific">Stephanodiscus triporus</name>
    <dbReference type="NCBI Taxonomy" id="2934178"/>
    <lineage>
        <taxon>Eukaryota</taxon>
        <taxon>Sar</taxon>
        <taxon>Stramenopiles</taxon>
        <taxon>Ochrophyta</taxon>
        <taxon>Bacillariophyta</taxon>
        <taxon>Coscinodiscophyceae</taxon>
        <taxon>Thalassiosirophycidae</taxon>
        <taxon>Stephanodiscales</taxon>
        <taxon>Stephanodiscaceae</taxon>
        <taxon>Stephanodiscus</taxon>
    </lineage>
</organism>
<feature type="compositionally biased region" description="Low complexity" evidence="1">
    <location>
        <begin position="634"/>
        <end position="643"/>
    </location>
</feature>
<proteinExistence type="predicted"/>
<keyword evidence="3" id="KW-1185">Reference proteome</keyword>
<dbReference type="EMBL" id="JALLAZ020000755">
    <property type="protein sequence ID" value="KAL3787885.1"/>
    <property type="molecule type" value="Genomic_DNA"/>
</dbReference>
<evidence type="ECO:0008006" key="4">
    <source>
        <dbReference type="Google" id="ProtNLM"/>
    </source>
</evidence>